<keyword evidence="5 8" id="KW-0812">Transmembrane</keyword>
<keyword evidence="7 8" id="KW-0472">Membrane</keyword>
<keyword evidence="4 8" id="KW-1003">Cell membrane</keyword>
<organism evidence="10 11">
    <name type="scientific">Staphylococcus pasteuri_A</name>
    <dbReference type="NCBI Taxonomy" id="3062664"/>
    <lineage>
        <taxon>Bacteria</taxon>
        <taxon>Bacillati</taxon>
        <taxon>Bacillota</taxon>
        <taxon>Bacilli</taxon>
        <taxon>Bacillales</taxon>
        <taxon>Staphylococcaceae</taxon>
        <taxon>Staphylococcus</taxon>
    </lineage>
</organism>
<proteinExistence type="inferred from homology"/>
<feature type="transmembrane region" description="Helical" evidence="8">
    <location>
        <begin position="344"/>
        <end position="364"/>
    </location>
</feature>
<dbReference type="InterPro" id="IPR004812">
    <property type="entry name" value="Efflux_drug-R_Bcr/CmlA"/>
</dbReference>
<feature type="transmembrane region" description="Helical" evidence="8">
    <location>
        <begin position="283"/>
        <end position="303"/>
    </location>
</feature>
<evidence type="ECO:0000256" key="4">
    <source>
        <dbReference type="ARBA" id="ARBA00022475"/>
    </source>
</evidence>
<dbReference type="SUPFAM" id="SSF103473">
    <property type="entry name" value="MFS general substrate transporter"/>
    <property type="match status" value="1"/>
</dbReference>
<dbReference type="PANTHER" id="PTHR23502">
    <property type="entry name" value="MAJOR FACILITATOR SUPERFAMILY"/>
    <property type="match status" value="1"/>
</dbReference>
<evidence type="ECO:0000256" key="8">
    <source>
        <dbReference type="RuleBase" id="RU365088"/>
    </source>
</evidence>
<keyword evidence="11" id="KW-1185">Reference proteome</keyword>
<name>A0AAW7YUB7_9STAP</name>
<feature type="transmembrane region" description="Helical" evidence="8">
    <location>
        <begin position="252"/>
        <end position="271"/>
    </location>
</feature>
<comment type="similarity">
    <text evidence="2 8">Belongs to the major facilitator superfamily. Bcr/CmlA family.</text>
</comment>
<keyword evidence="6 8" id="KW-1133">Transmembrane helix</keyword>
<evidence type="ECO:0000256" key="1">
    <source>
        <dbReference type="ARBA" id="ARBA00004651"/>
    </source>
</evidence>
<feature type="transmembrane region" description="Helical" evidence="8">
    <location>
        <begin position="46"/>
        <end position="66"/>
    </location>
</feature>
<dbReference type="EMBL" id="JAUOQO010000019">
    <property type="protein sequence ID" value="MDO6574934.1"/>
    <property type="molecule type" value="Genomic_DNA"/>
</dbReference>
<dbReference type="AlphaFoldDB" id="A0AAW7YUB7"/>
<feature type="transmembrane region" description="Helical" evidence="8">
    <location>
        <begin position="216"/>
        <end position="240"/>
    </location>
</feature>
<reference evidence="10" key="1">
    <citation type="submission" date="2023-07" db="EMBL/GenBank/DDBJ databases">
        <title>Genome content predicts the carbon catabolic preferences of heterotrophic bacteria.</title>
        <authorList>
            <person name="Gralka M."/>
        </authorList>
    </citation>
    <scope>NUCLEOTIDE SEQUENCE</scope>
    <source>
        <strain evidence="10">E2R20</strain>
    </source>
</reference>
<evidence type="ECO:0000256" key="3">
    <source>
        <dbReference type="ARBA" id="ARBA00022448"/>
    </source>
</evidence>
<accession>A0AAW7YUB7</accession>
<evidence type="ECO:0000259" key="9">
    <source>
        <dbReference type="PROSITE" id="PS50850"/>
    </source>
</evidence>
<feature type="domain" description="Major facilitator superfamily (MFS) profile" evidence="9">
    <location>
        <begin position="9"/>
        <end position="395"/>
    </location>
</feature>
<feature type="transmembrane region" description="Helical" evidence="8">
    <location>
        <begin position="78"/>
        <end position="97"/>
    </location>
</feature>
<dbReference type="Proteomes" id="UP001170310">
    <property type="component" value="Unassembled WGS sequence"/>
</dbReference>
<gene>
    <name evidence="10" type="ORF">Q4528_12430</name>
</gene>
<feature type="transmembrane region" description="Helical" evidence="8">
    <location>
        <begin position="136"/>
        <end position="161"/>
    </location>
</feature>
<dbReference type="InterPro" id="IPR036259">
    <property type="entry name" value="MFS_trans_sf"/>
</dbReference>
<dbReference type="NCBIfam" id="TIGR00710">
    <property type="entry name" value="efflux_Bcr_CflA"/>
    <property type="match status" value="1"/>
</dbReference>
<dbReference type="Gene3D" id="1.20.1720.10">
    <property type="entry name" value="Multidrug resistance protein D"/>
    <property type="match status" value="1"/>
</dbReference>
<dbReference type="CDD" id="cd17320">
    <property type="entry name" value="MFS_MdfA_MDR_like"/>
    <property type="match status" value="1"/>
</dbReference>
<dbReference type="InterPro" id="IPR011701">
    <property type="entry name" value="MFS"/>
</dbReference>
<feature type="transmembrane region" description="Helical" evidence="8">
    <location>
        <begin position="7"/>
        <end position="26"/>
    </location>
</feature>
<dbReference type="InterPro" id="IPR020846">
    <property type="entry name" value="MFS_dom"/>
</dbReference>
<evidence type="ECO:0000256" key="2">
    <source>
        <dbReference type="ARBA" id="ARBA00006236"/>
    </source>
</evidence>
<evidence type="ECO:0000256" key="6">
    <source>
        <dbReference type="ARBA" id="ARBA00022989"/>
    </source>
</evidence>
<sequence length="403" mass="44024">MIQKNKKLYISFTILLGIMTAFGPLLSDLYTPALPGVQESLHTTTSNAQLSLSIAMIGIALGQFIFGPLSDKIGRKPSTILIFSAFILTSLGCFITPGIKSLIVLRFFQGLMGGGAIVIARSTAGDIYQGKKLAKFLSLLMVINGVLTIVIPLISGGILSFFTWRSIFIFLTGIGIILLLISIFSMENDKNEKQNNHINIKFILKDFGNLLKTKKFVIPLLIQSISYIMLFSYASSAPFITQKIYNFSPQQFSIFMTFVGVGLIISSQLAGKLVDFFNRNTIILLYNVIQIIGAIIVIATLILNLPAWVYLFSVFFTVIPVSGLGPIAFSLAMEKRTGGSGNAASLLGLSQFIIGSVIAPLTGIKGSYNIYPYIIILTITIIFIIMLLLINNKQNSLTKNNES</sequence>
<evidence type="ECO:0000256" key="5">
    <source>
        <dbReference type="ARBA" id="ARBA00022692"/>
    </source>
</evidence>
<feature type="transmembrane region" description="Helical" evidence="8">
    <location>
        <begin position="167"/>
        <end position="186"/>
    </location>
</feature>
<evidence type="ECO:0000256" key="7">
    <source>
        <dbReference type="ARBA" id="ARBA00023136"/>
    </source>
</evidence>
<dbReference type="Pfam" id="PF07690">
    <property type="entry name" value="MFS_1"/>
    <property type="match status" value="1"/>
</dbReference>
<feature type="transmembrane region" description="Helical" evidence="8">
    <location>
        <begin position="370"/>
        <end position="390"/>
    </location>
</feature>
<dbReference type="GO" id="GO:0005886">
    <property type="term" value="C:plasma membrane"/>
    <property type="evidence" value="ECO:0007669"/>
    <property type="project" value="UniProtKB-SubCell"/>
</dbReference>
<evidence type="ECO:0000313" key="10">
    <source>
        <dbReference type="EMBL" id="MDO6574934.1"/>
    </source>
</evidence>
<dbReference type="GO" id="GO:0042910">
    <property type="term" value="F:xenobiotic transmembrane transporter activity"/>
    <property type="evidence" value="ECO:0007669"/>
    <property type="project" value="InterPro"/>
</dbReference>
<comment type="subcellular location">
    <subcellularLocation>
        <location evidence="1 8">Cell membrane</location>
        <topology evidence="1 8">Multi-pass membrane protein</topology>
    </subcellularLocation>
</comment>
<comment type="caution">
    <text evidence="10">The sequence shown here is derived from an EMBL/GenBank/DDBJ whole genome shotgun (WGS) entry which is preliminary data.</text>
</comment>
<dbReference type="GO" id="GO:1990961">
    <property type="term" value="P:xenobiotic detoxification by transmembrane export across the plasma membrane"/>
    <property type="evidence" value="ECO:0007669"/>
    <property type="project" value="InterPro"/>
</dbReference>
<keyword evidence="3 8" id="KW-0813">Transport</keyword>
<feature type="transmembrane region" description="Helical" evidence="8">
    <location>
        <begin position="103"/>
        <end position="124"/>
    </location>
</feature>
<evidence type="ECO:0000313" key="11">
    <source>
        <dbReference type="Proteomes" id="UP001170310"/>
    </source>
</evidence>
<dbReference type="PANTHER" id="PTHR23502:SF132">
    <property type="entry name" value="POLYAMINE TRANSPORTER 2-RELATED"/>
    <property type="match status" value="1"/>
</dbReference>
<protein>
    <recommendedName>
        <fullName evidence="8">Bcr/CflA family efflux transporter</fullName>
    </recommendedName>
</protein>
<dbReference type="PROSITE" id="PS50850">
    <property type="entry name" value="MFS"/>
    <property type="match status" value="1"/>
</dbReference>
<feature type="transmembrane region" description="Helical" evidence="8">
    <location>
        <begin position="309"/>
        <end position="332"/>
    </location>
</feature>